<protein>
    <submittedName>
        <fullName evidence="1">Uncharacterized protein</fullName>
    </submittedName>
</protein>
<dbReference type="EMBL" id="JAWJYN010000002">
    <property type="protein sequence ID" value="MDZ8162308.1"/>
    <property type="molecule type" value="Genomic_DNA"/>
</dbReference>
<evidence type="ECO:0000313" key="1">
    <source>
        <dbReference type="EMBL" id="MDZ8162308.1"/>
    </source>
</evidence>
<gene>
    <name evidence="1" type="ORF">R2Q92_10725</name>
</gene>
<dbReference type="RefSeq" id="WP_194424773.1">
    <property type="nucleotide sequence ID" value="NZ_BAAAPT010000002.1"/>
</dbReference>
<sequence length="424" mass="44300">MSEVTDPTPSSLFTPALRAGASVIRRIDGDDTPWPGVVARLGDGVPVLVVAVRALGEDWPGWTLPGGGHVLVPVDVRRSDDGHDAVFPLCVERVAAFLARRREALEDGERVTLAVSILRGTRSVAEAGVDASMPGTWWLTDDGRPVLAVRSARGIELDRAASDLLRDPAFGDGELGRVCAAAAQAVEDGLLDTRTARRLEDDLFRAAEPAPLAMVGFGPRPSAAAGPRLQQGDASGRDLRGTGAIAQLGRFADRWWAQAVPAAITRVRSRARASRRSTVLFAGAAASGALALGLLWPAAAEESPRPVAATSGAATPSPGVSVPAEDGQVDLAAVTGALLDAIGRCGQDAACRDGVTWTGESTFPPGVVDLPAGLREIQVLDDFGGVAVVRVSDSRGEDADQLVVIARRDDSWLLRDVHDVTQQP</sequence>
<organism evidence="1 2">
    <name type="scientific">Microbacterium aquimaris</name>
    <dbReference type="NCBI Taxonomy" id="459816"/>
    <lineage>
        <taxon>Bacteria</taxon>
        <taxon>Bacillati</taxon>
        <taxon>Actinomycetota</taxon>
        <taxon>Actinomycetes</taxon>
        <taxon>Micrococcales</taxon>
        <taxon>Microbacteriaceae</taxon>
        <taxon>Microbacterium</taxon>
    </lineage>
</organism>
<reference evidence="1 2" key="1">
    <citation type="submission" date="2023-10" db="EMBL/GenBank/DDBJ databases">
        <title>Microbacterium xanthum sp. nov., isolated from seaweed.</title>
        <authorList>
            <person name="Lee S.D."/>
        </authorList>
    </citation>
    <scope>NUCLEOTIDE SEQUENCE [LARGE SCALE GENOMIC DNA]</scope>
    <source>
        <strain evidence="1 2">KCTC 19124</strain>
    </source>
</reference>
<name>A0ABU5N894_9MICO</name>
<dbReference type="Proteomes" id="UP001291912">
    <property type="component" value="Unassembled WGS sequence"/>
</dbReference>
<comment type="caution">
    <text evidence="1">The sequence shown here is derived from an EMBL/GenBank/DDBJ whole genome shotgun (WGS) entry which is preliminary data.</text>
</comment>
<proteinExistence type="predicted"/>
<keyword evidence="2" id="KW-1185">Reference proteome</keyword>
<evidence type="ECO:0000313" key="2">
    <source>
        <dbReference type="Proteomes" id="UP001291912"/>
    </source>
</evidence>
<accession>A0ABU5N894</accession>